<accession>A0A210QGP2</accession>
<name>A0A210QGP2_MIZYE</name>
<dbReference type="AlphaFoldDB" id="A0A210QGP2"/>
<sequence length="181" mass="20432">MYLPPLWLNSSQKYTVLHKPHNYINSAKEKQTIFITEKDKAEYKEKTRSVTMTRKKQERQSIAENIEIDMPSGEDAKEIAIIYRSHGGMAFERLFRPDDSLKSIYTWLCAEVEADILPPKFSLGCSDPASCTAGGCKHTYPLTAEIANRSGIGSLPEVLFIKQEEFTGNDTLTGYDNVLFA</sequence>
<reference evidence="1 2" key="1">
    <citation type="journal article" date="2017" name="Nat. Ecol. Evol.">
        <title>Scallop genome provides insights into evolution of bilaterian karyotype and development.</title>
        <authorList>
            <person name="Wang S."/>
            <person name="Zhang J."/>
            <person name="Jiao W."/>
            <person name="Li J."/>
            <person name="Xun X."/>
            <person name="Sun Y."/>
            <person name="Guo X."/>
            <person name="Huan P."/>
            <person name="Dong B."/>
            <person name="Zhang L."/>
            <person name="Hu X."/>
            <person name="Sun X."/>
            <person name="Wang J."/>
            <person name="Zhao C."/>
            <person name="Wang Y."/>
            <person name="Wang D."/>
            <person name="Huang X."/>
            <person name="Wang R."/>
            <person name="Lv J."/>
            <person name="Li Y."/>
            <person name="Zhang Z."/>
            <person name="Liu B."/>
            <person name="Lu W."/>
            <person name="Hui Y."/>
            <person name="Liang J."/>
            <person name="Zhou Z."/>
            <person name="Hou R."/>
            <person name="Li X."/>
            <person name="Liu Y."/>
            <person name="Li H."/>
            <person name="Ning X."/>
            <person name="Lin Y."/>
            <person name="Zhao L."/>
            <person name="Xing Q."/>
            <person name="Dou J."/>
            <person name="Li Y."/>
            <person name="Mao J."/>
            <person name="Guo H."/>
            <person name="Dou H."/>
            <person name="Li T."/>
            <person name="Mu C."/>
            <person name="Jiang W."/>
            <person name="Fu Q."/>
            <person name="Fu X."/>
            <person name="Miao Y."/>
            <person name="Liu J."/>
            <person name="Yu Q."/>
            <person name="Li R."/>
            <person name="Liao H."/>
            <person name="Li X."/>
            <person name="Kong Y."/>
            <person name="Jiang Z."/>
            <person name="Chourrout D."/>
            <person name="Li R."/>
            <person name="Bao Z."/>
        </authorList>
    </citation>
    <scope>NUCLEOTIDE SEQUENCE [LARGE SCALE GENOMIC DNA]</scope>
    <source>
        <strain evidence="1 2">PY_sf001</strain>
    </source>
</reference>
<gene>
    <name evidence="1" type="ORF">KP79_PYT20366</name>
</gene>
<comment type="caution">
    <text evidence="1">The sequence shown here is derived from an EMBL/GenBank/DDBJ whole genome shotgun (WGS) entry which is preliminary data.</text>
</comment>
<protein>
    <recommendedName>
        <fullName evidence="3">UBX domain-containing protein</fullName>
    </recommendedName>
</protein>
<dbReference type="EMBL" id="NEDP02003755">
    <property type="protein sequence ID" value="OWF47887.1"/>
    <property type="molecule type" value="Genomic_DNA"/>
</dbReference>
<evidence type="ECO:0000313" key="2">
    <source>
        <dbReference type="Proteomes" id="UP000242188"/>
    </source>
</evidence>
<evidence type="ECO:0000313" key="1">
    <source>
        <dbReference type="EMBL" id="OWF47887.1"/>
    </source>
</evidence>
<evidence type="ECO:0008006" key="3">
    <source>
        <dbReference type="Google" id="ProtNLM"/>
    </source>
</evidence>
<dbReference type="Proteomes" id="UP000242188">
    <property type="component" value="Unassembled WGS sequence"/>
</dbReference>
<dbReference type="OrthoDB" id="6159196at2759"/>
<organism evidence="1 2">
    <name type="scientific">Mizuhopecten yessoensis</name>
    <name type="common">Japanese scallop</name>
    <name type="synonym">Patinopecten yessoensis</name>
    <dbReference type="NCBI Taxonomy" id="6573"/>
    <lineage>
        <taxon>Eukaryota</taxon>
        <taxon>Metazoa</taxon>
        <taxon>Spiralia</taxon>
        <taxon>Lophotrochozoa</taxon>
        <taxon>Mollusca</taxon>
        <taxon>Bivalvia</taxon>
        <taxon>Autobranchia</taxon>
        <taxon>Pteriomorphia</taxon>
        <taxon>Pectinida</taxon>
        <taxon>Pectinoidea</taxon>
        <taxon>Pectinidae</taxon>
        <taxon>Mizuhopecten</taxon>
    </lineage>
</organism>
<proteinExistence type="predicted"/>
<keyword evidence="2" id="KW-1185">Reference proteome</keyword>